<gene>
    <name evidence="3" type="ORF">EHP00_1268</name>
</gene>
<keyword evidence="4" id="KW-1185">Reference proteome</keyword>
<feature type="compositionally biased region" description="Basic and acidic residues" evidence="2">
    <location>
        <begin position="1"/>
        <end position="18"/>
    </location>
</feature>
<dbReference type="Proteomes" id="UP000192758">
    <property type="component" value="Unassembled WGS sequence"/>
</dbReference>
<feature type="compositionally biased region" description="Basic residues" evidence="2">
    <location>
        <begin position="49"/>
        <end position="68"/>
    </location>
</feature>
<feature type="region of interest" description="Disordered" evidence="2">
    <location>
        <begin position="1"/>
        <end position="71"/>
    </location>
</feature>
<evidence type="ECO:0000313" key="3">
    <source>
        <dbReference type="EMBL" id="OQS54788.1"/>
    </source>
</evidence>
<dbReference type="Gene3D" id="1.10.10.10">
    <property type="entry name" value="Winged helix-like DNA-binding domain superfamily/Winged helix DNA-binding domain"/>
    <property type="match status" value="1"/>
</dbReference>
<dbReference type="VEuPathDB" id="MicrosporidiaDB:EHP00_1268"/>
<name>A0A1W0E6E3_9MICR</name>
<keyword evidence="1" id="KW-0175">Coiled coil</keyword>
<evidence type="ECO:0000313" key="4">
    <source>
        <dbReference type="Proteomes" id="UP000192758"/>
    </source>
</evidence>
<dbReference type="EMBL" id="MNPJ01000017">
    <property type="protein sequence ID" value="OQS54788.1"/>
    <property type="molecule type" value="Genomic_DNA"/>
</dbReference>
<reference evidence="3 4" key="1">
    <citation type="journal article" date="2017" name="Environ. Microbiol.">
        <title>Decay of the glycolytic pathway and adaptation to intranuclear parasitism within Enterocytozoonidae microsporidia.</title>
        <authorList>
            <person name="Wiredu Boakye D."/>
            <person name="Jaroenlak P."/>
            <person name="Prachumwat A."/>
            <person name="Williams T.A."/>
            <person name="Bateman K.S."/>
            <person name="Itsathitphaisarn O."/>
            <person name="Sritunyalucksana K."/>
            <person name="Paszkiewicz K.H."/>
            <person name="Moore K.A."/>
            <person name="Stentiford G.D."/>
            <person name="Williams B.A."/>
        </authorList>
    </citation>
    <scope>NUCLEOTIDE SEQUENCE [LARGE SCALE GENOMIC DNA]</scope>
    <source>
        <strain evidence="3 4">TH1</strain>
    </source>
</reference>
<dbReference type="AlphaFoldDB" id="A0A1W0E6E3"/>
<protein>
    <recommendedName>
        <fullName evidence="5">Homologous-pairing protein 2 winged helix domain-containing protein</fullName>
    </recommendedName>
</protein>
<evidence type="ECO:0000256" key="2">
    <source>
        <dbReference type="SAM" id="MobiDB-lite"/>
    </source>
</evidence>
<sequence length="302" mass="35338">MTKENTQEGDSIKVEIKRKTSKNNKKKKDDFIEDSSYTQSESISEEKPKKAKKASKTKKEPAKKKKATGTKDEAYRKVRDELYSYFYYSNKPVVMTELNLIFKDVSKKLLETICDDLEEKKVLSIKLNGKTKVYFLNQKSLSYIKENIEIENENNNTQGNITENTQGTMQKMSCSVDVKKHRGKTLKELEEEWKIVEEQNKQLIEENNQLKEEKHAIGSALSDEEMQKQTEEFKEFLEENKKYTEIELADEKTFDSLKVEENLLKKTFISRKKIFKNITETVSEGMNKKVKEFLEEVGLNED</sequence>
<organism evidence="3 4">
    <name type="scientific">Ecytonucleospora hepatopenaei</name>
    <dbReference type="NCBI Taxonomy" id="646526"/>
    <lineage>
        <taxon>Eukaryota</taxon>
        <taxon>Fungi</taxon>
        <taxon>Fungi incertae sedis</taxon>
        <taxon>Microsporidia</taxon>
        <taxon>Enterocytozoonidae</taxon>
        <taxon>Ecytonucleospora</taxon>
    </lineage>
</organism>
<evidence type="ECO:0008006" key="5">
    <source>
        <dbReference type="Google" id="ProtNLM"/>
    </source>
</evidence>
<feature type="coiled-coil region" evidence="1">
    <location>
        <begin position="186"/>
        <end position="246"/>
    </location>
</feature>
<dbReference type="OrthoDB" id="272266at2759"/>
<accession>A0A1W0E6E3</accession>
<dbReference type="InterPro" id="IPR036388">
    <property type="entry name" value="WH-like_DNA-bd_sf"/>
</dbReference>
<comment type="caution">
    <text evidence="3">The sequence shown here is derived from an EMBL/GenBank/DDBJ whole genome shotgun (WGS) entry which is preliminary data.</text>
</comment>
<evidence type="ECO:0000256" key="1">
    <source>
        <dbReference type="SAM" id="Coils"/>
    </source>
</evidence>
<proteinExistence type="predicted"/>